<dbReference type="GO" id="GO:0009451">
    <property type="term" value="P:RNA modification"/>
    <property type="evidence" value="ECO:0007669"/>
    <property type="project" value="InterPro"/>
</dbReference>
<protein>
    <recommendedName>
        <fullName evidence="4">Pentatricopeptide repeat-containing protein</fullName>
    </recommendedName>
</protein>
<dbReference type="Gene3D" id="1.25.40.10">
    <property type="entry name" value="Tetratricopeptide repeat domain"/>
    <property type="match status" value="1"/>
</dbReference>
<sequence>MPCRLHAINNFTFPIALKAYAALRDLKHDQQIHALVLLLGFQWNIYTCNTLISMYYCCGNMQATAQAFDYMPQRNTITWNFIMIGCIHNGFVHESLSYFRRMIKAPSFLSSSPEQWLDSVTMCTILNVHAHLGTIALCSSWAVHGYITRQGH</sequence>
<dbReference type="GO" id="GO:0003723">
    <property type="term" value="F:RNA binding"/>
    <property type="evidence" value="ECO:0007669"/>
    <property type="project" value="InterPro"/>
</dbReference>
<dbReference type="AlphaFoldDB" id="A0A9Q0KKB5"/>
<evidence type="ECO:0000256" key="1">
    <source>
        <dbReference type="ARBA" id="ARBA00022737"/>
    </source>
</evidence>
<dbReference type="OrthoDB" id="185373at2759"/>
<accession>A0A9Q0KKB5</accession>
<dbReference type="EMBL" id="JAMYWD010000005">
    <property type="protein sequence ID" value="KAJ4971799.1"/>
    <property type="molecule type" value="Genomic_DNA"/>
</dbReference>
<keyword evidence="3" id="KW-1185">Reference proteome</keyword>
<keyword evidence="1" id="KW-0677">Repeat</keyword>
<evidence type="ECO:0000313" key="3">
    <source>
        <dbReference type="Proteomes" id="UP001141806"/>
    </source>
</evidence>
<dbReference type="NCBIfam" id="TIGR00756">
    <property type="entry name" value="PPR"/>
    <property type="match status" value="1"/>
</dbReference>
<reference evidence="2" key="1">
    <citation type="journal article" date="2023" name="Plant J.">
        <title>The genome of the king protea, Protea cynaroides.</title>
        <authorList>
            <person name="Chang J."/>
            <person name="Duong T.A."/>
            <person name="Schoeman C."/>
            <person name="Ma X."/>
            <person name="Roodt D."/>
            <person name="Barker N."/>
            <person name="Li Z."/>
            <person name="Van de Peer Y."/>
            <person name="Mizrachi E."/>
        </authorList>
    </citation>
    <scope>NUCLEOTIDE SEQUENCE</scope>
    <source>
        <tissue evidence="2">Young leaves</tissue>
    </source>
</reference>
<comment type="caution">
    <text evidence="2">The sequence shown here is derived from an EMBL/GenBank/DDBJ whole genome shotgun (WGS) entry which is preliminary data.</text>
</comment>
<evidence type="ECO:0008006" key="4">
    <source>
        <dbReference type="Google" id="ProtNLM"/>
    </source>
</evidence>
<name>A0A9Q0KKB5_9MAGN</name>
<evidence type="ECO:0000313" key="2">
    <source>
        <dbReference type="EMBL" id="KAJ4971799.1"/>
    </source>
</evidence>
<dbReference type="PANTHER" id="PTHR47926">
    <property type="entry name" value="PENTATRICOPEPTIDE REPEAT-CONTAINING PROTEIN"/>
    <property type="match status" value="1"/>
</dbReference>
<dbReference type="InterPro" id="IPR046960">
    <property type="entry name" value="PPR_At4g14850-like_plant"/>
</dbReference>
<dbReference type="InterPro" id="IPR011990">
    <property type="entry name" value="TPR-like_helical_dom_sf"/>
</dbReference>
<dbReference type="InterPro" id="IPR002885">
    <property type="entry name" value="PPR_rpt"/>
</dbReference>
<gene>
    <name evidence="2" type="ORF">NE237_004898</name>
</gene>
<proteinExistence type="predicted"/>
<dbReference type="Proteomes" id="UP001141806">
    <property type="component" value="Unassembled WGS sequence"/>
</dbReference>
<organism evidence="2 3">
    <name type="scientific">Protea cynaroides</name>
    <dbReference type="NCBI Taxonomy" id="273540"/>
    <lineage>
        <taxon>Eukaryota</taxon>
        <taxon>Viridiplantae</taxon>
        <taxon>Streptophyta</taxon>
        <taxon>Embryophyta</taxon>
        <taxon>Tracheophyta</taxon>
        <taxon>Spermatophyta</taxon>
        <taxon>Magnoliopsida</taxon>
        <taxon>Proteales</taxon>
        <taxon>Proteaceae</taxon>
        <taxon>Protea</taxon>
    </lineage>
</organism>
<dbReference type="Pfam" id="PF13812">
    <property type="entry name" value="PPR_3"/>
    <property type="match status" value="1"/>
</dbReference>